<dbReference type="InterPro" id="IPR040441">
    <property type="entry name" value="CFA20/CFAP20DC"/>
</dbReference>
<keyword evidence="2" id="KW-0969">Cilium</keyword>
<comment type="caution">
    <text evidence="2">The sequence shown here is derived from an EMBL/GenBank/DDBJ whole genome shotgun (WGS) entry which is preliminary data.</text>
</comment>
<evidence type="ECO:0000313" key="3">
    <source>
        <dbReference type="Proteomes" id="UP000887013"/>
    </source>
</evidence>
<protein>
    <submittedName>
        <fullName evidence="2">Cilia- and flagella-associated protein 20</fullName>
    </submittedName>
</protein>
<reference evidence="2" key="1">
    <citation type="submission" date="2020-08" db="EMBL/GenBank/DDBJ databases">
        <title>Multicomponent nature underlies the extraordinary mechanical properties of spider dragline silk.</title>
        <authorList>
            <person name="Kono N."/>
            <person name="Nakamura H."/>
            <person name="Mori M."/>
            <person name="Yoshida Y."/>
            <person name="Ohtoshi R."/>
            <person name="Malay A.D."/>
            <person name="Moran D.A.P."/>
            <person name="Tomita M."/>
            <person name="Numata K."/>
            <person name="Arakawa K."/>
        </authorList>
    </citation>
    <scope>NUCLEOTIDE SEQUENCE</scope>
</reference>
<keyword evidence="2" id="KW-0282">Flagellum</keyword>
<dbReference type="OrthoDB" id="7486196at2759"/>
<sequence>MYRNIHQEGYFTLLNCATMKPLQGWDVKTRNGKIEKLTDDEIQSVALEIVEDGERNPCITFPSGVDTLGVTFPFLVLNLKDLKRNFTLEVLVLDDKDIPRLLRLTNYQPGTLLKKRSGSHRRRGMAVQAIHMVGDWYQHELDLVDLVKKAFKTKYKETLKVRVSLRKRV</sequence>
<dbReference type="Pfam" id="PF05018">
    <property type="entry name" value="CFA20_dom"/>
    <property type="match status" value="1"/>
</dbReference>
<dbReference type="AlphaFoldDB" id="A0A8X6QZH5"/>
<feature type="domain" description="CFA20" evidence="1">
    <location>
        <begin position="1"/>
        <end position="164"/>
    </location>
</feature>
<evidence type="ECO:0000313" key="2">
    <source>
        <dbReference type="EMBL" id="GFU58841.1"/>
    </source>
</evidence>
<dbReference type="Proteomes" id="UP000887013">
    <property type="component" value="Unassembled WGS sequence"/>
</dbReference>
<organism evidence="2 3">
    <name type="scientific">Nephila pilipes</name>
    <name type="common">Giant wood spider</name>
    <name type="synonym">Nephila maculata</name>
    <dbReference type="NCBI Taxonomy" id="299642"/>
    <lineage>
        <taxon>Eukaryota</taxon>
        <taxon>Metazoa</taxon>
        <taxon>Ecdysozoa</taxon>
        <taxon>Arthropoda</taxon>
        <taxon>Chelicerata</taxon>
        <taxon>Arachnida</taxon>
        <taxon>Araneae</taxon>
        <taxon>Araneomorphae</taxon>
        <taxon>Entelegynae</taxon>
        <taxon>Araneoidea</taxon>
        <taxon>Nephilidae</taxon>
        <taxon>Nephila</taxon>
    </lineage>
</organism>
<name>A0A8X6QZH5_NEPPI</name>
<dbReference type="EMBL" id="BMAW01040220">
    <property type="protein sequence ID" value="GFU58841.1"/>
    <property type="molecule type" value="Genomic_DNA"/>
</dbReference>
<dbReference type="InterPro" id="IPR007714">
    <property type="entry name" value="CFA20_dom"/>
</dbReference>
<gene>
    <name evidence="2" type="primary">Bug22</name>
    <name evidence="2" type="ORF">NPIL_230961</name>
</gene>
<evidence type="ECO:0000259" key="1">
    <source>
        <dbReference type="Pfam" id="PF05018"/>
    </source>
</evidence>
<keyword evidence="2" id="KW-0966">Cell projection</keyword>
<accession>A0A8X6QZH5</accession>
<proteinExistence type="predicted"/>
<dbReference type="PANTHER" id="PTHR12458">
    <property type="entry name" value="ORF PROTEIN"/>
    <property type="match status" value="1"/>
</dbReference>
<keyword evidence="3" id="KW-1185">Reference proteome</keyword>